<organism evidence="1 2">
    <name type="scientific">Ophiobolus disseminans</name>
    <dbReference type="NCBI Taxonomy" id="1469910"/>
    <lineage>
        <taxon>Eukaryota</taxon>
        <taxon>Fungi</taxon>
        <taxon>Dikarya</taxon>
        <taxon>Ascomycota</taxon>
        <taxon>Pezizomycotina</taxon>
        <taxon>Dothideomycetes</taxon>
        <taxon>Pleosporomycetidae</taxon>
        <taxon>Pleosporales</taxon>
        <taxon>Pleosporineae</taxon>
        <taxon>Phaeosphaeriaceae</taxon>
        <taxon>Ophiobolus</taxon>
    </lineage>
</organism>
<evidence type="ECO:0000313" key="1">
    <source>
        <dbReference type="EMBL" id="KAF2829533.1"/>
    </source>
</evidence>
<dbReference type="Proteomes" id="UP000799424">
    <property type="component" value="Unassembled WGS sequence"/>
</dbReference>
<gene>
    <name evidence="1" type="ORF">CC86DRAFT_191042</name>
</gene>
<proteinExistence type="predicted"/>
<reference evidence="1" key="1">
    <citation type="journal article" date="2020" name="Stud. Mycol.">
        <title>101 Dothideomycetes genomes: a test case for predicting lifestyles and emergence of pathogens.</title>
        <authorList>
            <person name="Haridas S."/>
            <person name="Albert R."/>
            <person name="Binder M."/>
            <person name="Bloem J."/>
            <person name="Labutti K."/>
            <person name="Salamov A."/>
            <person name="Andreopoulos B."/>
            <person name="Baker S."/>
            <person name="Barry K."/>
            <person name="Bills G."/>
            <person name="Bluhm B."/>
            <person name="Cannon C."/>
            <person name="Castanera R."/>
            <person name="Culley D."/>
            <person name="Daum C."/>
            <person name="Ezra D."/>
            <person name="Gonzalez J."/>
            <person name="Henrissat B."/>
            <person name="Kuo A."/>
            <person name="Liang C."/>
            <person name="Lipzen A."/>
            <person name="Lutzoni F."/>
            <person name="Magnuson J."/>
            <person name="Mondo S."/>
            <person name="Nolan M."/>
            <person name="Ohm R."/>
            <person name="Pangilinan J."/>
            <person name="Park H.-J."/>
            <person name="Ramirez L."/>
            <person name="Alfaro M."/>
            <person name="Sun H."/>
            <person name="Tritt A."/>
            <person name="Yoshinaga Y."/>
            <person name="Zwiers L.-H."/>
            <person name="Turgeon B."/>
            <person name="Goodwin S."/>
            <person name="Spatafora J."/>
            <person name="Crous P."/>
            <person name="Grigoriev I."/>
        </authorList>
    </citation>
    <scope>NUCLEOTIDE SEQUENCE</scope>
    <source>
        <strain evidence="1">CBS 113818</strain>
    </source>
</reference>
<accession>A0A6A7A8P2</accession>
<keyword evidence="2" id="KW-1185">Reference proteome</keyword>
<evidence type="ECO:0000313" key="2">
    <source>
        <dbReference type="Proteomes" id="UP000799424"/>
    </source>
</evidence>
<sequence length="172" mass="19781">MSLQLPLSLPFNSFLTIITCPSRISFKAQRRGSLGLGAHKIDHGGLTRPHAIPRGVVGIYSVWRVAVLSLYSQLPADRYYPQKLPKAKGELAATIEFRTRSLQKKISRHFFFRARAVNAKRPKPPATSNRRSLDRTNSWRTFCPRTDVFTCKLPNRFTLDDVMEVWEIMYFI</sequence>
<name>A0A6A7A8P2_9PLEO</name>
<dbReference type="EMBL" id="MU006221">
    <property type="protein sequence ID" value="KAF2829533.1"/>
    <property type="molecule type" value="Genomic_DNA"/>
</dbReference>
<dbReference type="AlphaFoldDB" id="A0A6A7A8P2"/>
<protein>
    <submittedName>
        <fullName evidence="1">Uncharacterized protein</fullName>
    </submittedName>
</protein>